<gene>
    <name evidence="4" type="ORF">EST54_23965</name>
</gene>
<dbReference type="InterPro" id="IPR050832">
    <property type="entry name" value="Bact_Acetyltransf"/>
</dbReference>
<dbReference type="CDD" id="cd04301">
    <property type="entry name" value="NAT_SF"/>
    <property type="match status" value="1"/>
</dbReference>
<dbReference type="EMBL" id="SDIF01000082">
    <property type="protein sequence ID" value="RXS63968.1"/>
    <property type="molecule type" value="Genomic_DNA"/>
</dbReference>
<organism evidence="4 5">
    <name type="scientific">Streptomyces sioyaensis</name>
    <dbReference type="NCBI Taxonomy" id="67364"/>
    <lineage>
        <taxon>Bacteria</taxon>
        <taxon>Bacillati</taxon>
        <taxon>Actinomycetota</taxon>
        <taxon>Actinomycetes</taxon>
        <taxon>Kitasatosporales</taxon>
        <taxon>Streptomycetaceae</taxon>
        <taxon>Streptomyces</taxon>
    </lineage>
</organism>
<dbReference type="GO" id="GO:0016747">
    <property type="term" value="F:acyltransferase activity, transferring groups other than amino-acyl groups"/>
    <property type="evidence" value="ECO:0007669"/>
    <property type="project" value="InterPro"/>
</dbReference>
<dbReference type="InterPro" id="IPR016181">
    <property type="entry name" value="Acyl_CoA_acyltransferase"/>
</dbReference>
<comment type="caution">
    <text evidence="4">The sequence shown here is derived from an EMBL/GenBank/DDBJ whole genome shotgun (WGS) entry which is preliminary data.</text>
</comment>
<reference evidence="4 5" key="1">
    <citation type="submission" date="2019-01" db="EMBL/GenBank/DDBJ databases">
        <title>Draft genome sequences of the type strain Streptomyces sioyaensis DSM 40032 and its novel strain, TM32, a thermotolerant antibiotics-producing actinobacterium.</title>
        <authorList>
            <person name="Nakaew N."/>
            <person name="Lumyong S."/>
            <person name="Sloan W.T."/>
            <person name="Sungthong R."/>
        </authorList>
    </citation>
    <scope>NUCLEOTIDE SEQUENCE [LARGE SCALE GENOMIC DNA]</scope>
    <source>
        <strain evidence="4 5">DSM 40032</strain>
    </source>
</reference>
<evidence type="ECO:0000259" key="3">
    <source>
        <dbReference type="PROSITE" id="PS51186"/>
    </source>
</evidence>
<dbReference type="PANTHER" id="PTHR43877:SF1">
    <property type="entry name" value="ACETYLTRANSFERASE"/>
    <property type="match status" value="1"/>
</dbReference>
<dbReference type="GeneID" id="95780974"/>
<dbReference type="AlphaFoldDB" id="A0A4Q1QXR5"/>
<dbReference type="SUPFAM" id="SSF55729">
    <property type="entry name" value="Acyl-CoA N-acyltransferases (Nat)"/>
    <property type="match status" value="2"/>
</dbReference>
<accession>A0A4Q1QXR5</accession>
<evidence type="ECO:0000256" key="1">
    <source>
        <dbReference type="ARBA" id="ARBA00022679"/>
    </source>
</evidence>
<dbReference type="PANTHER" id="PTHR43877">
    <property type="entry name" value="AMINOALKYLPHOSPHONATE N-ACETYLTRANSFERASE-RELATED-RELATED"/>
    <property type="match status" value="1"/>
</dbReference>
<proteinExistence type="predicted"/>
<dbReference type="Pfam" id="PF00583">
    <property type="entry name" value="Acetyltransf_1"/>
    <property type="match status" value="1"/>
</dbReference>
<evidence type="ECO:0000313" key="4">
    <source>
        <dbReference type="EMBL" id="RXS63968.1"/>
    </source>
</evidence>
<dbReference type="Proteomes" id="UP000289482">
    <property type="component" value="Unassembled WGS sequence"/>
</dbReference>
<name>A0A4Q1QXR5_9ACTN</name>
<keyword evidence="2" id="KW-0012">Acyltransferase</keyword>
<keyword evidence="5" id="KW-1185">Reference proteome</keyword>
<dbReference type="RefSeq" id="WP_129249793.1">
    <property type="nucleotide sequence ID" value="NZ_JABZEL010000001.1"/>
</dbReference>
<evidence type="ECO:0000256" key="2">
    <source>
        <dbReference type="ARBA" id="ARBA00023315"/>
    </source>
</evidence>
<dbReference type="Gene3D" id="3.40.630.30">
    <property type="match status" value="1"/>
</dbReference>
<protein>
    <submittedName>
        <fullName evidence="4">GNAT family N-acetyltransferase</fullName>
    </submittedName>
</protein>
<dbReference type="InterPro" id="IPR000182">
    <property type="entry name" value="GNAT_dom"/>
</dbReference>
<dbReference type="PROSITE" id="PS51186">
    <property type="entry name" value="GNAT"/>
    <property type="match status" value="2"/>
</dbReference>
<sequence>MTPTVRDFRPSDAKAVAELRRAALPFLLATPQGVAWEVATAPAARRLRLFVAELNGRVVGAIRAGLLPGSSVPGQAAATPQVHPDHRGRGAGHALLTAAEDHLAAAGATRLYAWAVDGTGAPAFAERHGYRRTRQARFLRLGLTAAALPPLPAALPPGVRLHTGADFEADPRRLYEADAEAAADEPGDVPTDAMAYEDWLLHTWEHPHLDLDLTSVVTVDGEIASFTLAATDGRTRYSSAMTGTRRAFRGRGLARLAKTASLHRARDAGYTEAFTGNDAANAPMLAVNHAFGYRPFAGEWRYVRELRRG</sequence>
<feature type="domain" description="N-acetyltransferase" evidence="3">
    <location>
        <begin position="169"/>
        <end position="309"/>
    </location>
</feature>
<evidence type="ECO:0000313" key="5">
    <source>
        <dbReference type="Proteomes" id="UP000289482"/>
    </source>
</evidence>
<keyword evidence="1 4" id="KW-0808">Transferase</keyword>
<feature type="domain" description="N-acetyltransferase" evidence="3">
    <location>
        <begin position="3"/>
        <end position="154"/>
    </location>
</feature>